<proteinExistence type="predicted"/>
<organism evidence="1">
    <name type="scientific">bioreactor metagenome</name>
    <dbReference type="NCBI Taxonomy" id="1076179"/>
    <lineage>
        <taxon>unclassified sequences</taxon>
        <taxon>metagenomes</taxon>
        <taxon>ecological metagenomes</taxon>
    </lineage>
</organism>
<dbReference type="EMBL" id="VSSQ01014854">
    <property type="protein sequence ID" value="MPM54547.1"/>
    <property type="molecule type" value="Genomic_DNA"/>
</dbReference>
<protein>
    <submittedName>
        <fullName evidence="1">Uncharacterized protein</fullName>
    </submittedName>
</protein>
<evidence type="ECO:0000313" key="1">
    <source>
        <dbReference type="EMBL" id="MPM54547.1"/>
    </source>
</evidence>
<comment type="caution">
    <text evidence="1">The sequence shown here is derived from an EMBL/GenBank/DDBJ whole genome shotgun (WGS) entry which is preliminary data.</text>
</comment>
<reference evidence="1" key="1">
    <citation type="submission" date="2019-08" db="EMBL/GenBank/DDBJ databases">
        <authorList>
            <person name="Kucharzyk K."/>
            <person name="Murdoch R.W."/>
            <person name="Higgins S."/>
            <person name="Loffler F."/>
        </authorList>
    </citation>
    <scope>NUCLEOTIDE SEQUENCE</scope>
</reference>
<dbReference type="AlphaFoldDB" id="A0A645ANC6"/>
<gene>
    <name evidence="1" type="ORF">SDC9_101325</name>
</gene>
<name>A0A645ANC6_9ZZZZ</name>
<accession>A0A645ANC6</accession>
<sequence>MIGDAAFGNAGLARLGLHRQHQLGLQDFQGTATEHGQRAVRWNAANGLVVFEIVTELGDFRVVLVLGFHLLAAQQALGPQPLAHVLHQRGVFGPTLGKDIAHAVQHRRHGGEISAGLAVGQHFRIFQKGLGLLVRVQRRVGKQLVGQRLDAEFLGDLALGAALLLERQIDVFQFLLGRRGGNRGAQRIGQLALLVNGLEHRLAAVVQLAQIGQALVQRAQLRIVQTARGLLAVAGHKRNRGAAIEQLHCRAHLLRLDIQFLSNLTNDFLHSIFAPRRSIQEANEFAIGMPPHGTRYPA</sequence>